<evidence type="ECO:0000313" key="2">
    <source>
        <dbReference type="EMBL" id="MBC2602633.1"/>
    </source>
</evidence>
<dbReference type="Gene3D" id="2.60.120.200">
    <property type="match status" value="1"/>
</dbReference>
<dbReference type="Pfam" id="PF19763">
    <property type="entry name" value="DUF6250"/>
    <property type="match status" value="1"/>
</dbReference>
<dbReference type="EMBL" id="JACHVA010000101">
    <property type="protein sequence ID" value="MBC2602633.1"/>
    <property type="molecule type" value="Genomic_DNA"/>
</dbReference>
<gene>
    <name evidence="2" type="ORF">H5P30_12695</name>
</gene>
<reference evidence="2 3" key="1">
    <citation type="submission" date="2020-07" db="EMBL/GenBank/DDBJ databases">
        <authorList>
            <person name="Feng X."/>
        </authorList>
    </citation>
    <scope>NUCLEOTIDE SEQUENCE [LARGE SCALE GENOMIC DNA]</scope>
    <source>
        <strain evidence="2 3">JCM14086</strain>
    </source>
</reference>
<dbReference type="Proteomes" id="UP000525652">
    <property type="component" value="Unassembled WGS sequence"/>
</dbReference>
<proteinExistence type="predicted"/>
<accession>A0A7X1AZ37</accession>
<protein>
    <recommendedName>
        <fullName evidence="1">DUF6250 domain-containing protein</fullName>
    </recommendedName>
</protein>
<organism evidence="2 3">
    <name type="scientific">Puniceicoccus vermicola</name>
    <dbReference type="NCBI Taxonomy" id="388746"/>
    <lineage>
        <taxon>Bacteria</taxon>
        <taxon>Pseudomonadati</taxon>
        <taxon>Verrucomicrobiota</taxon>
        <taxon>Opitutia</taxon>
        <taxon>Puniceicoccales</taxon>
        <taxon>Puniceicoccaceae</taxon>
        <taxon>Puniceicoccus</taxon>
    </lineage>
</organism>
<evidence type="ECO:0000313" key="3">
    <source>
        <dbReference type="Proteomes" id="UP000525652"/>
    </source>
</evidence>
<comment type="caution">
    <text evidence="2">The sequence shown here is derived from an EMBL/GenBank/DDBJ whole genome shotgun (WGS) entry which is preliminary data.</text>
</comment>
<sequence>MSHYVSGSEPVDLSTTSLEVDWFAVETFESEDWENRWVVESQGPRAYIEAGELKVRPVDNNRKQAGTTIWMRQALPPDVVIRVTASTAAVEGDNACNLNFFVHAREENGSALQFGRSGLYRDYHSIPNYIFTLTGGFMPGWARARLDPGFHLLSDQRQFRSEPDTDYEFVIVVSGPRLRYFLNGRKVHDFTLDDPLEGGWFGLRTWFSSVNFEQVQIGRLIGETPQG</sequence>
<feature type="domain" description="DUF6250" evidence="1">
    <location>
        <begin position="63"/>
        <end position="214"/>
    </location>
</feature>
<name>A0A7X1AZ37_9BACT</name>
<dbReference type="AlphaFoldDB" id="A0A7X1AZ37"/>
<evidence type="ECO:0000259" key="1">
    <source>
        <dbReference type="Pfam" id="PF19763"/>
    </source>
</evidence>
<dbReference type="InterPro" id="IPR046217">
    <property type="entry name" value="DUF6250"/>
</dbReference>
<dbReference type="RefSeq" id="WP_185693299.1">
    <property type="nucleotide sequence ID" value="NZ_JACHVA010000101.1"/>
</dbReference>
<keyword evidence="3" id="KW-1185">Reference proteome</keyword>